<feature type="domain" description="CRAL-TRIO" evidence="1">
    <location>
        <begin position="37"/>
        <end position="203"/>
    </location>
</feature>
<dbReference type="InterPro" id="IPR001251">
    <property type="entry name" value="CRAL-TRIO_dom"/>
</dbReference>
<dbReference type="InterPro" id="IPR036865">
    <property type="entry name" value="CRAL-TRIO_dom_sf"/>
</dbReference>
<dbReference type="PANTHER" id="PTHR10174:SF208">
    <property type="entry name" value="CRAL-TRIO DOMAIN-CONTAINING PROTEIN DDB_G0278031"/>
    <property type="match status" value="1"/>
</dbReference>
<dbReference type="Gene3D" id="1.20.5.1200">
    <property type="entry name" value="Alpha-tocopherol transfer"/>
    <property type="match status" value="1"/>
</dbReference>
<proteinExistence type="predicted"/>
<comment type="caution">
    <text evidence="2">The sequence shown here is derived from an EMBL/GenBank/DDBJ whole genome shotgun (WGS) entry which is preliminary data.</text>
</comment>
<dbReference type="Proteomes" id="UP000094527">
    <property type="component" value="Unassembled WGS sequence"/>
</dbReference>
<evidence type="ECO:0000313" key="3">
    <source>
        <dbReference type="Proteomes" id="UP000094527"/>
    </source>
</evidence>
<dbReference type="PANTHER" id="PTHR10174">
    <property type="entry name" value="ALPHA-TOCOPHEROL TRANSFER PROTEIN-RELATED"/>
    <property type="match status" value="1"/>
</dbReference>
<accession>A0A1D2M975</accession>
<evidence type="ECO:0000313" key="2">
    <source>
        <dbReference type="EMBL" id="ODM89533.1"/>
    </source>
</evidence>
<name>A0A1D2M975_ORCCI</name>
<dbReference type="OrthoDB" id="75724at2759"/>
<sequence>MEAVFREELERDGLHEMHNFITEFLKSGKGTPAVREYISAVADDDSKLGIYLKGRKYRPKHAWETLLRYAEVRFNEYPELFPETVPDSFLSIFKTGVVSLLKTRDHLGRRILCFNFGKWEPSEISLEQITATYTYPIRLKAFYYLNLPSYALYVHKFVKPFLSKKLKERLIISTTDRKFEVLHENISPKLLPKFLGGTCENETALDLDIIYNKTSEL</sequence>
<organism evidence="2 3">
    <name type="scientific">Orchesella cincta</name>
    <name type="common">Springtail</name>
    <name type="synonym">Podura cincta</name>
    <dbReference type="NCBI Taxonomy" id="48709"/>
    <lineage>
        <taxon>Eukaryota</taxon>
        <taxon>Metazoa</taxon>
        <taxon>Ecdysozoa</taxon>
        <taxon>Arthropoda</taxon>
        <taxon>Hexapoda</taxon>
        <taxon>Collembola</taxon>
        <taxon>Entomobryomorpha</taxon>
        <taxon>Entomobryoidea</taxon>
        <taxon>Orchesellidae</taxon>
        <taxon>Orchesellinae</taxon>
        <taxon>Orchesella</taxon>
    </lineage>
</organism>
<evidence type="ECO:0000259" key="1">
    <source>
        <dbReference type="PROSITE" id="PS50191"/>
    </source>
</evidence>
<dbReference type="EMBL" id="LJIJ01002561">
    <property type="protein sequence ID" value="ODM89533.1"/>
    <property type="molecule type" value="Genomic_DNA"/>
</dbReference>
<dbReference type="Pfam" id="PF00650">
    <property type="entry name" value="CRAL_TRIO"/>
    <property type="match status" value="1"/>
</dbReference>
<dbReference type="SUPFAM" id="SSF52087">
    <property type="entry name" value="CRAL/TRIO domain"/>
    <property type="match status" value="1"/>
</dbReference>
<gene>
    <name evidence="2" type="ORF">Ocin01_17149</name>
</gene>
<dbReference type="Gene3D" id="3.40.525.10">
    <property type="entry name" value="CRAL-TRIO lipid binding domain"/>
    <property type="match status" value="2"/>
</dbReference>
<dbReference type="AlphaFoldDB" id="A0A1D2M975"/>
<dbReference type="GO" id="GO:1902936">
    <property type="term" value="F:phosphatidylinositol bisphosphate binding"/>
    <property type="evidence" value="ECO:0007669"/>
    <property type="project" value="TreeGrafter"/>
</dbReference>
<protein>
    <submittedName>
        <fullName evidence="2">Retinaldehyde-binding protein 1</fullName>
    </submittedName>
</protein>
<dbReference type="STRING" id="48709.A0A1D2M975"/>
<reference evidence="2 3" key="1">
    <citation type="journal article" date="2016" name="Genome Biol. Evol.">
        <title>Gene Family Evolution Reflects Adaptation to Soil Environmental Stressors in the Genome of the Collembolan Orchesella cincta.</title>
        <authorList>
            <person name="Faddeeva-Vakhrusheva A."/>
            <person name="Derks M.F."/>
            <person name="Anvar S.Y."/>
            <person name="Agamennone V."/>
            <person name="Suring W."/>
            <person name="Smit S."/>
            <person name="van Straalen N.M."/>
            <person name="Roelofs D."/>
        </authorList>
    </citation>
    <scope>NUCLEOTIDE SEQUENCE [LARGE SCALE GENOMIC DNA]</scope>
    <source>
        <tissue evidence="2">Mixed pool</tissue>
    </source>
</reference>
<dbReference type="CDD" id="cd00170">
    <property type="entry name" value="SEC14"/>
    <property type="match status" value="1"/>
</dbReference>
<keyword evidence="3" id="KW-1185">Reference proteome</keyword>
<dbReference type="PROSITE" id="PS50191">
    <property type="entry name" value="CRAL_TRIO"/>
    <property type="match status" value="1"/>
</dbReference>
<dbReference type="GO" id="GO:0016020">
    <property type="term" value="C:membrane"/>
    <property type="evidence" value="ECO:0007669"/>
    <property type="project" value="TreeGrafter"/>
</dbReference>